<evidence type="ECO:0000259" key="2">
    <source>
        <dbReference type="Pfam" id="PF22932"/>
    </source>
</evidence>
<keyword evidence="4" id="KW-1185">Reference proteome</keyword>
<evidence type="ECO:0000313" key="3">
    <source>
        <dbReference type="EnsemblPlants" id="HORVU.MOREX.r3.2HG0107490.1"/>
    </source>
</evidence>
<dbReference type="EnsemblPlants" id="HORVU.MOREX.r3.2HG0107490.1">
    <property type="protein sequence ID" value="HORVU.MOREX.r3.2HG0107490.1"/>
    <property type="gene ID" value="HORVU.MOREX.r3.2HG0107490"/>
</dbReference>
<evidence type="ECO:0000313" key="4">
    <source>
        <dbReference type="Proteomes" id="UP000011116"/>
    </source>
</evidence>
<organism evidence="3 4">
    <name type="scientific">Hordeum vulgare subsp. vulgare</name>
    <name type="common">Domesticated barley</name>
    <dbReference type="NCBI Taxonomy" id="112509"/>
    <lineage>
        <taxon>Eukaryota</taxon>
        <taxon>Viridiplantae</taxon>
        <taxon>Streptophyta</taxon>
        <taxon>Embryophyta</taxon>
        <taxon>Tracheophyta</taxon>
        <taxon>Spermatophyta</taxon>
        <taxon>Magnoliopsida</taxon>
        <taxon>Liliopsida</taxon>
        <taxon>Poales</taxon>
        <taxon>Poaceae</taxon>
        <taxon>BOP clade</taxon>
        <taxon>Pooideae</taxon>
        <taxon>Triticodae</taxon>
        <taxon>Triticeae</taxon>
        <taxon>Hordeinae</taxon>
        <taxon>Hordeum</taxon>
    </lineage>
</organism>
<evidence type="ECO:0008006" key="5">
    <source>
        <dbReference type="Google" id="ProtNLM"/>
    </source>
</evidence>
<proteinExistence type="predicted"/>
<reference evidence="4" key="1">
    <citation type="journal article" date="2012" name="Nature">
        <title>A physical, genetic and functional sequence assembly of the barley genome.</title>
        <authorList>
            <consortium name="The International Barley Genome Sequencing Consortium"/>
            <person name="Mayer K.F."/>
            <person name="Waugh R."/>
            <person name="Brown J.W."/>
            <person name="Schulman A."/>
            <person name="Langridge P."/>
            <person name="Platzer M."/>
            <person name="Fincher G.B."/>
            <person name="Muehlbauer G.J."/>
            <person name="Sato K."/>
            <person name="Close T.J."/>
            <person name="Wise R.P."/>
            <person name="Stein N."/>
        </authorList>
    </citation>
    <scope>NUCLEOTIDE SEQUENCE [LARGE SCALE GENOMIC DNA]</scope>
    <source>
        <strain evidence="4">cv. Morex</strain>
    </source>
</reference>
<sequence length="352" mass="38362">MDRFQDGHYVRLRSRVHRTYLHADADGETVTLSQPRASMNAAWRVHIYNVQGGDVEVPDFVFDYSSGELEGDGEIGVCDGGVGDGGVGVGDGSGNGDGPYLLLHSAANGRYLATTDMPARPGLIGLRAELRDYDQPEVEAIRWEAVGSGFADDVVLLRHVDGRYLRANGRYLHWNSTGISVDDSVSSMMHWIVETIPFREAGMPAIPGPLPTRPRFSAIFTHRGAERQIRGVEPIPGEAGMPAAHGPNGPRFSSIFSSVGRRIRFVRALEDGDYPPEVNSWRQFWFRGRSAFSLRGNLAAHVVVDDQNIAMCVRAGRHGRLTPLVVNLPDGGYGGTLEIVVFVIGTPDVDAQ</sequence>
<reference evidence="3" key="3">
    <citation type="submission" date="2022-01" db="UniProtKB">
        <authorList>
            <consortium name="EnsemblPlants"/>
        </authorList>
    </citation>
    <scope>IDENTIFICATION</scope>
    <source>
        <strain evidence="3">subsp. vulgare</strain>
    </source>
</reference>
<dbReference type="InterPro" id="IPR008999">
    <property type="entry name" value="Actin-crosslinking"/>
</dbReference>
<evidence type="ECO:0000259" key="1">
    <source>
        <dbReference type="Pfam" id="PF04601"/>
    </source>
</evidence>
<reference evidence="3" key="2">
    <citation type="submission" date="2020-10" db="EMBL/GenBank/DDBJ databases">
        <authorList>
            <person name="Scholz U."/>
            <person name="Mascher M."/>
            <person name="Fiebig A."/>
        </authorList>
    </citation>
    <scope>NUCLEOTIDE SEQUENCE [LARGE SCALE GENOMIC DNA]</scope>
    <source>
        <strain evidence="3">cv. Morex</strain>
    </source>
</reference>
<dbReference type="InterPro" id="IPR007679">
    <property type="entry name" value="DUF569"/>
</dbReference>
<name>A0A8I6XC61_HORVV</name>
<dbReference type="CDD" id="cd23340">
    <property type="entry name" value="beta-trefoil_FSCN_ACP-like"/>
    <property type="match status" value="1"/>
</dbReference>
<dbReference type="PANTHER" id="PTHR31205:SF83">
    <property type="entry name" value="GENOME ASSEMBLY, CHROMOSOME: II"/>
    <property type="match status" value="1"/>
</dbReference>
<protein>
    <recommendedName>
        <fullName evidence="5">DUF569 domain-containing protein</fullName>
    </recommendedName>
</protein>
<accession>A0A8I6XC61</accession>
<dbReference type="SUPFAM" id="SSF50405">
    <property type="entry name" value="Actin-crosslinking proteins"/>
    <property type="match status" value="1"/>
</dbReference>
<feature type="domain" description="DUF569" evidence="2">
    <location>
        <begin position="260"/>
        <end position="342"/>
    </location>
</feature>
<dbReference type="PANTHER" id="PTHR31205">
    <property type="entry name" value="ACTIN CROSS-LINKING PROTEIN (DUF569)"/>
    <property type="match status" value="1"/>
</dbReference>
<dbReference type="InterPro" id="IPR054726">
    <property type="entry name" value="Ubiq_DUF569-assoc"/>
</dbReference>
<dbReference type="Pfam" id="PF04601">
    <property type="entry name" value="DUF569"/>
    <property type="match status" value="1"/>
</dbReference>
<dbReference type="Gramene" id="HORVU.MOREX.r3.2HG0107490.1">
    <property type="protein sequence ID" value="HORVU.MOREX.r3.2HG0107490.1"/>
    <property type="gene ID" value="HORVU.MOREX.r3.2HG0107490"/>
</dbReference>
<dbReference type="Pfam" id="PF22932">
    <property type="entry name" value="Ubiq_DUF_assoc"/>
    <property type="match status" value="1"/>
</dbReference>
<dbReference type="Proteomes" id="UP000011116">
    <property type="component" value="Chromosome 2H"/>
</dbReference>
<dbReference type="AlphaFoldDB" id="A0A8I6XC61"/>
<feature type="domain" description="DUF569" evidence="1">
    <location>
        <begin position="1"/>
        <end position="47"/>
    </location>
</feature>